<reference evidence="13" key="2">
    <citation type="submission" date="2021-01" db="UniProtKB">
        <authorList>
            <consortium name="EnsemblPlants"/>
        </authorList>
    </citation>
    <scope>IDENTIFICATION</scope>
</reference>
<keyword evidence="3" id="KW-0479">Metal-binding</keyword>
<keyword evidence="9" id="KW-0539">Nucleus</keyword>
<comment type="subunit">
    <text evidence="2">Homodimer.</text>
</comment>
<evidence type="ECO:0000256" key="1">
    <source>
        <dbReference type="ARBA" id="ARBA00004123"/>
    </source>
</evidence>
<dbReference type="InParanoid" id="A0A7N2MF15"/>
<protein>
    <recommendedName>
        <fullName evidence="12">BED-type domain-containing protein</fullName>
    </recommendedName>
</protein>
<dbReference type="Pfam" id="PF14372">
    <property type="entry name" value="hAT-like_RNase-H"/>
    <property type="match status" value="1"/>
</dbReference>
<dbReference type="SMART" id="SM00614">
    <property type="entry name" value="ZnF_BED"/>
    <property type="match status" value="1"/>
</dbReference>
<evidence type="ECO:0000256" key="7">
    <source>
        <dbReference type="ARBA" id="ARBA00023125"/>
    </source>
</evidence>
<comment type="subcellular location">
    <subcellularLocation>
        <location evidence="1">Nucleus</location>
    </subcellularLocation>
</comment>
<dbReference type="InterPro" id="IPR012337">
    <property type="entry name" value="RNaseH-like_sf"/>
</dbReference>
<dbReference type="InterPro" id="IPR025525">
    <property type="entry name" value="hAT-like_transposase_RNase-H"/>
</dbReference>
<dbReference type="SUPFAM" id="SSF53098">
    <property type="entry name" value="Ribonuclease H-like"/>
    <property type="match status" value="1"/>
</dbReference>
<evidence type="ECO:0000256" key="2">
    <source>
        <dbReference type="ARBA" id="ARBA00011738"/>
    </source>
</evidence>
<keyword evidence="7" id="KW-0238">DNA-binding</keyword>
<dbReference type="InterPro" id="IPR052035">
    <property type="entry name" value="ZnF_BED_domain_contain"/>
</dbReference>
<evidence type="ECO:0000256" key="8">
    <source>
        <dbReference type="ARBA" id="ARBA00023163"/>
    </source>
</evidence>
<dbReference type="EnsemblPlants" id="QL08p047975:mrna">
    <property type="protein sequence ID" value="QL08p047975:mrna"/>
    <property type="gene ID" value="QL08p047975"/>
</dbReference>
<evidence type="ECO:0000256" key="4">
    <source>
        <dbReference type="ARBA" id="ARBA00022771"/>
    </source>
</evidence>
<keyword evidence="5" id="KW-0862">Zinc</keyword>
<dbReference type="InterPro" id="IPR008906">
    <property type="entry name" value="HATC_C_dom"/>
</dbReference>
<feature type="region of interest" description="Disordered" evidence="11">
    <location>
        <begin position="56"/>
        <end position="89"/>
    </location>
</feature>
<keyword evidence="4 10" id="KW-0863">Zinc-finger</keyword>
<evidence type="ECO:0000256" key="10">
    <source>
        <dbReference type="PROSITE-ProRule" id="PRU00027"/>
    </source>
</evidence>
<dbReference type="Gramene" id="QL08p047975:mrna">
    <property type="protein sequence ID" value="QL08p047975:mrna"/>
    <property type="gene ID" value="QL08p047975"/>
</dbReference>
<keyword evidence="8" id="KW-0804">Transcription</keyword>
<evidence type="ECO:0000256" key="3">
    <source>
        <dbReference type="ARBA" id="ARBA00022723"/>
    </source>
</evidence>
<dbReference type="Pfam" id="PF05699">
    <property type="entry name" value="Dimer_Tnp_hAT"/>
    <property type="match status" value="1"/>
</dbReference>
<feature type="domain" description="BED-type" evidence="12">
    <location>
        <begin position="237"/>
        <end position="282"/>
    </location>
</feature>
<dbReference type="Proteomes" id="UP000594261">
    <property type="component" value="Chromosome 8"/>
</dbReference>
<evidence type="ECO:0000259" key="12">
    <source>
        <dbReference type="PROSITE" id="PS50808"/>
    </source>
</evidence>
<evidence type="ECO:0000313" key="14">
    <source>
        <dbReference type="Proteomes" id="UP000594261"/>
    </source>
</evidence>
<keyword evidence="6" id="KW-0805">Transcription regulation</keyword>
<dbReference type="InterPro" id="IPR036236">
    <property type="entry name" value="Znf_C2H2_sf"/>
</dbReference>
<feature type="compositionally biased region" description="Basic residues" evidence="11">
    <location>
        <begin position="64"/>
        <end position="75"/>
    </location>
</feature>
<dbReference type="PANTHER" id="PTHR46481:SF8">
    <property type="entry name" value="ZINC FINGER BED DOMAIN-CONTAINING PROTEIN RICESLEEPER 1-LIKE"/>
    <property type="match status" value="1"/>
</dbReference>
<proteinExistence type="predicted"/>
<evidence type="ECO:0000256" key="11">
    <source>
        <dbReference type="SAM" id="MobiDB-lite"/>
    </source>
</evidence>
<dbReference type="EMBL" id="LRBV02000008">
    <property type="status" value="NOT_ANNOTATED_CDS"/>
    <property type="molecule type" value="Genomic_DNA"/>
</dbReference>
<dbReference type="PANTHER" id="PTHR46481">
    <property type="entry name" value="ZINC FINGER BED DOMAIN-CONTAINING PROTEIN 4"/>
    <property type="match status" value="1"/>
</dbReference>
<dbReference type="GO" id="GO:0005634">
    <property type="term" value="C:nucleus"/>
    <property type="evidence" value="ECO:0007669"/>
    <property type="project" value="UniProtKB-SubCell"/>
</dbReference>
<organism evidence="13 14">
    <name type="scientific">Quercus lobata</name>
    <name type="common">Valley oak</name>
    <dbReference type="NCBI Taxonomy" id="97700"/>
    <lineage>
        <taxon>Eukaryota</taxon>
        <taxon>Viridiplantae</taxon>
        <taxon>Streptophyta</taxon>
        <taxon>Embryophyta</taxon>
        <taxon>Tracheophyta</taxon>
        <taxon>Spermatophyta</taxon>
        <taxon>Magnoliopsida</taxon>
        <taxon>eudicotyledons</taxon>
        <taxon>Gunneridae</taxon>
        <taxon>Pentapetalae</taxon>
        <taxon>rosids</taxon>
        <taxon>fabids</taxon>
        <taxon>Fagales</taxon>
        <taxon>Fagaceae</taxon>
        <taxon>Quercus</taxon>
    </lineage>
</organism>
<evidence type="ECO:0000256" key="6">
    <source>
        <dbReference type="ARBA" id="ARBA00023015"/>
    </source>
</evidence>
<name>A0A7N2MF15_QUELO</name>
<dbReference type="Pfam" id="PF02892">
    <property type="entry name" value="zf-BED"/>
    <property type="match status" value="1"/>
</dbReference>
<dbReference type="SUPFAM" id="SSF140996">
    <property type="entry name" value="Hermes dimerisation domain"/>
    <property type="match status" value="1"/>
</dbReference>
<dbReference type="GO" id="GO:0046983">
    <property type="term" value="F:protein dimerization activity"/>
    <property type="evidence" value="ECO:0007669"/>
    <property type="project" value="InterPro"/>
</dbReference>
<dbReference type="GO" id="GO:0008270">
    <property type="term" value="F:zinc ion binding"/>
    <property type="evidence" value="ECO:0007669"/>
    <property type="project" value="UniProtKB-KW"/>
</dbReference>
<dbReference type="SUPFAM" id="SSF57667">
    <property type="entry name" value="beta-beta-alpha zinc fingers"/>
    <property type="match status" value="1"/>
</dbReference>
<evidence type="ECO:0000313" key="13">
    <source>
        <dbReference type="EnsemblPlants" id="QL08p047975:mrna"/>
    </source>
</evidence>
<accession>A0A7N2MF15</accession>
<dbReference type="InterPro" id="IPR003656">
    <property type="entry name" value="Znf_BED"/>
</dbReference>
<feature type="region of interest" description="Disordered" evidence="11">
    <location>
        <begin position="184"/>
        <end position="203"/>
    </location>
</feature>
<dbReference type="AlphaFoldDB" id="A0A7N2MF15"/>
<feature type="compositionally biased region" description="Polar residues" evidence="11">
    <location>
        <begin position="76"/>
        <end position="89"/>
    </location>
</feature>
<sequence>MAVRFESDQRLKHSVFFALHANFAKLKSAYLLLIFLHTKQSWPSDLSVINGLDPSEDQQNHSKFPTHKRKSHKISLHSSDSQRYRTANPQSLTSPQIIIKNFHFPKPWPRIGVLSASLVCRTKGAVRHLSAFKHDRGFAFLVNTQQRIEVLLASLVCRTKAAVRRLLAFKRGDRGFAFLVMEPSTNAPPSQTTPAAQAGPAVQAEPVPTPINAEALPPRPSDKTKVSEIAVDCGNNRKKSTAWDHFEKIKISEGQFKAVCHYCQKTYRANSKGHGTTNLLNHTPNCVKNPNRASLKGQQTLAFEPKMNGEEGFKLVPTAFTVEASRKALAEMIIIDELPFRFVEGYGFQKYSTTLQPKLQIRDIPSHQTVARDVISIYGVEREKLREALKGRRVCLTTDTWTSIQNLNYMSLTGHFIDDDWNLHKRILNFCLVEDHRGETIGRKIEMCLREWGVDGIFTLTVDNASSNGATIKFLQTVTKDWKGTILEHEFFAHEVLCTYLKFDCGRWWNSTYLMLNTAEKFEKVFLRMDFEDDSYSSYFLNKENSGGLGSPCGVDFQNCRTFVGFLKLFYNATKKFSGSLYVTSNTFFDEMFVIQENIAHLIKSQNHLLKNMATKMEAKFEKYWGKGDKINKLLYVAVVLDPRKKMRFLKFSFFEIYGNEVANEMVDLVGNFMARLYDDYSRVDSPNVVLPSENERTHMEGDTVGCSDPYAMVNSRYERFLEVEKSIGCSNEMEKYLAENCESRRDGKFEILRWWKANSDRYPVLSKMARDVLAVPVSTVASESAFSTGGRILDPFRSSLSPLMVQNLICAQNWLQAHVPISFRKSKDEMEALEDEFHELVLNQATTAASSSSCSNKGGTRTTVNIDE</sequence>
<keyword evidence="14" id="KW-1185">Reference proteome</keyword>
<dbReference type="PROSITE" id="PS50808">
    <property type="entry name" value="ZF_BED"/>
    <property type="match status" value="1"/>
</dbReference>
<evidence type="ECO:0000256" key="9">
    <source>
        <dbReference type="ARBA" id="ARBA00023242"/>
    </source>
</evidence>
<evidence type="ECO:0000256" key="5">
    <source>
        <dbReference type="ARBA" id="ARBA00022833"/>
    </source>
</evidence>
<reference evidence="13 14" key="1">
    <citation type="journal article" date="2016" name="G3 (Bethesda)">
        <title>First Draft Assembly and Annotation of the Genome of a California Endemic Oak Quercus lobata Nee (Fagaceae).</title>
        <authorList>
            <person name="Sork V.L."/>
            <person name="Fitz-Gibbon S.T."/>
            <person name="Puiu D."/>
            <person name="Crepeau M."/>
            <person name="Gugger P.F."/>
            <person name="Sherman R."/>
            <person name="Stevens K."/>
            <person name="Langley C.H."/>
            <person name="Pellegrini M."/>
            <person name="Salzberg S.L."/>
        </authorList>
    </citation>
    <scope>NUCLEOTIDE SEQUENCE [LARGE SCALE GENOMIC DNA]</scope>
    <source>
        <strain evidence="13 14">cv. SW786</strain>
    </source>
</reference>
<dbReference type="GO" id="GO:0003677">
    <property type="term" value="F:DNA binding"/>
    <property type="evidence" value="ECO:0007669"/>
    <property type="project" value="UniProtKB-KW"/>
</dbReference>